<dbReference type="HOGENOM" id="CLU_008692_0_0_10"/>
<evidence type="ECO:0000313" key="3">
    <source>
        <dbReference type="Proteomes" id="UP000008461"/>
    </source>
</evidence>
<evidence type="ECO:0000313" key="2">
    <source>
        <dbReference type="EMBL" id="AEE51577.1"/>
    </source>
</evidence>
<dbReference type="STRING" id="760192.Halhy_3725"/>
<dbReference type="SUPFAM" id="SSF48208">
    <property type="entry name" value="Six-hairpin glycosidases"/>
    <property type="match status" value="1"/>
</dbReference>
<keyword evidence="3" id="KW-1185">Reference proteome</keyword>
<sequence>MKFLFSFLFSSMILCLAAQTPQVLNLANANLRLRWENSGSGWRIKTIAVKKGQTWVNLEQPSGEHTLLYSAEKPKTEPDSTFKSITGQKFPEDLYHYQQKIWAESINPVSLNTAGQALHFFAQKGQQIEPNQLRFEQTTEQGILVAEWKFDPKFPNDILLTQTLKVKKDGYYSLATPSLANISESNLAWASVPGYFHGNAIQPNFALSYAYGHGVPALPVVYRERSASTLAPLVSTKTGLTLALIADPSLCRDPWAKDKNTLHDWNIGLSHKNRKAQLSPTLYYPVLDEPKSLLKAGEEITYTSRYHLGPGDWFQAIKHAAYDVYQLKSALALRQSKQSLTSRIQQMHHYLTDPQTSLWNIEEFQGRKIGAQSYLGGVVGSNKDAMKNSDYGAMWMLANATRDTLLTKNVLPYALNFKFVQQISEPGFFNGSLAGQYYLAKSKKFVEEWGEVVEPIAVTYYTMLDIGNILLFEPNNAELKARLRAGAEWLLKNQKPDGSWVVAYDRKNEAELYKDIKDLRATFYGLIVAYRILKDQRYLVAAQKGADWLLQSAVAKGSYLGVCGDARYAPDFATAQTAQAFLDLFDLTQQAKYKTAAISAAKVYTTSIYTHPIPTTAAKTVNGVERQDWEIAQYGLNFEHGGIFGSSNIHGPIQLCSHAGLFIRMYQLTKEPIFADLARAGAWGRDAFVDAKTSVASYYWNAMNRGAGPYPHHAWWQIGWLTDYLMAEAELRSNGQVRFPRGFVTPKVGPHQSYGFAPGIINGQKAQLIVDENLVKVDHPAIDYILAITEKKDKIFVVLLNNRAQATDFQISIKGAAAKAKQLPALGFEILTIVL</sequence>
<feature type="signal peptide" evidence="1">
    <location>
        <begin position="1"/>
        <end position="17"/>
    </location>
</feature>
<accession>F4L0Z0</accession>
<dbReference type="Gene3D" id="1.50.10.20">
    <property type="match status" value="1"/>
</dbReference>
<dbReference type="AlphaFoldDB" id="F4L0Z0"/>
<dbReference type="InterPro" id="IPR008928">
    <property type="entry name" value="6-hairpin_glycosidase_sf"/>
</dbReference>
<dbReference type="Proteomes" id="UP000008461">
    <property type="component" value="Chromosome"/>
</dbReference>
<feature type="chain" id="PRO_5003310521" description="Glycerophosphoryl diester phosphodiesterase" evidence="1">
    <location>
        <begin position="18"/>
        <end position="835"/>
    </location>
</feature>
<evidence type="ECO:0000256" key="1">
    <source>
        <dbReference type="SAM" id="SignalP"/>
    </source>
</evidence>
<evidence type="ECO:0008006" key="4">
    <source>
        <dbReference type="Google" id="ProtNLM"/>
    </source>
</evidence>
<reference key="2">
    <citation type="submission" date="2011-04" db="EMBL/GenBank/DDBJ databases">
        <title>Complete sequence of chromosome of Haliscomenobacter hydrossis DSM 1100.</title>
        <authorList>
            <consortium name="US DOE Joint Genome Institute (JGI-PGF)"/>
            <person name="Lucas S."/>
            <person name="Han J."/>
            <person name="Lapidus A."/>
            <person name="Bruce D."/>
            <person name="Goodwin L."/>
            <person name="Pitluck S."/>
            <person name="Peters L."/>
            <person name="Kyrpides N."/>
            <person name="Mavromatis K."/>
            <person name="Ivanova N."/>
            <person name="Ovchinnikova G."/>
            <person name="Pagani I."/>
            <person name="Daligault H."/>
            <person name="Detter J.C."/>
            <person name="Han C."/>
            <person name="Land M."/>
            <person name="Hauser L."/>
            <person name="Markowitz V."/>
            <person name="Cheng J.-F."/>
            <person name="Hugenholtz P."/>
            <person name="Woyke T."/>
            <person name="Wu D."/>
            <person name="Verbarg S."/>
            <person name="Frueling A."/>
            <person name="Brambilla E."/>
            <person name="Klenk H.-P."/>
            <person name="Eisen J.A."/>
        </authorList>
    </citation>
    <scope>NUCLEOTIDE SEQUENCE</scope>
    <source>
        <strain>DSM 1100</strain>
    </source>
</reference>
<organism evidence="2 3">
    <name type="scientific">Haliscomenobacter hydrossis (strain ATCC 27775 / DSM 1100 / LMG 10767 / O)</name>
    <dbReference type="NCBI Taxonomy" id="760192"/>
    <lineage>
        <taxon>Bacteria</taxon>
        <taxon>Pseudomonadati</taxon>
        <taxon>Bacteroidota</taxon>
        <taxon>Saprospiria</taxon>
        <taxon>Saprospirales</taxon>
        <taxon>Haliscomenobacteraceae</taxon>
        <taxon>Haliscomenobacter</taxon>
    </lineage>
</organism>
<dbReference type="eggNOG" id="COG1331">
    <property type="taxonomic scope" value="Bacteria"/>
</dbReference>
<dbReference type="OrthoDB" id="628098at2"/>
<reference evidence="2 3" key="1">
    <citation type="journal article" date="2011" name="Stand. Genomic Sci.">
        <title>Complete genome sequence of Haliscomenobacter hydrossis type strain (O).</title>
        <authorList>
            <consortium name="US DOE Joint Genome Institute (JGI-PGF)"/>
            <person name="Daligault H."/>
            <person name="Lapidus A."/>
            <person name="Zeytun A."/>
            <person name="Nolan M."/>
            <person name="Lucas S."/>
            <person name="Del Rio T.G."/>
            <person name="Tice H."/>
            <person name="Cheng J.F."/>
            <person name="Tapia R."/>
            <person name="Han C."/>
            <person name="Goodwin L."/>
            <person name="Pitluck S."/>
            <person name="Liolios K."/>
            <person name="Pagani I."/>
            <person name="Ivanova N."/>
            <person name="Huntemann M."/>
            <person name="Mavromatis K."/>
            <person name="Mikhailova N."/>
            <person name="Pati A."/>
            <person name="Chen A."/>
            <person name="Palaniappan K."/>
            <person name="Land M."/>
            <person name="Hauser L."/>
            <person name="Brambilla E.M."/>
            <person name="Rohde M."/>
            <person name="Verbarg S."/>
            <person name="Goker M."/>
            <person name="Bristow J."/>
            <person name="Eisen J.A."/>
            <person name="Markowitz V."/>
            <person name="Hugenholtz P."/>
            <person name="Kyrpides N.C."/>
            <person name="Klenk H.P."/>
            <person name="Woyke T."/>
        </authorList>
    </citation>
    <scope>NUCLEOTIDE SEQUENCE [LARGE SCALE GENOMIC DNA]</scope>
    <source>
        <strain evidence="3">ATCC 27775 / DSM 1100 / LMG 10767 / O</strain>
    </source>
</reference>
<keyword evidence="1" id="KW-0732">Signal</keyword>
<dbReference type="SUPFAM" id="SSF48239">
    <property type="entry name" value="Terpenoid cyclases/Protein prenyltransferases"/>
    <property type="match status" value="1"/>
</dbReference>
<dbReference type="EMBL" id="CP002691">
    <property type="protein sequence ID" value="AEE51577.1"/>
    <property type="molecule type" value="Genomic_DNA"/>
</dbReference>
<dbReference type="GO" id="GO:0005975">
    <property type="term" value="P:carbohydrate metabolic process"/>
    <property type="evidence" value="ECO:0007669"/>
    <property type="project" value="InterPro"/>
</dbReference>
<dbReference type="RefSeq" id="WP_013766116.1">
    <property type="nucleotide sequence ID" value="NC_015510.1"/>
</dbReference>
<proteinExistence type="predicted"/>
<dbReference type="KEGG" id="hhy:Halhy_3725"/>
<name>F4L0Z0_HALH1</name>
<gene>
    <name evidence="2" type="ordered locus">Halhy_3725</name>
</gene>
<dbReference type="InterPro" id="IPR008930">
    <property type="entry name" value="Terpenoid_cyclase/PrenylTrfase"/>
</dbReference>
<protein>
    <recommendedName>
        <fullName evidence="4">Glycerophosphoryl diester phosphodiesterase</fullName>
    </recommendedName>
</protein>